<evidence type="ECO:0000313" key="8">
    <source>
        <dbReference type="Proteomes" id="UP000231152"/>
    </source>
</evidence>
<dbReference type="InterPro" id="IPR037027">
    <property type="entry name" value="YqgF/RNaseH-like_dom_sf"/>
</dbReference>
<dbReference type="EMBL" id="PFET01000006">
    <property type="protein sequence ID" value="PJE76007.1"/>
    <property type="molecule type" value="Genomic_DNA"/>
</dbReference>
<keyword evidence="3 5" id="KW-0540">Nuclease</keyword>
<dbReference type="Proteomes" id="UP000231152">
    <property type="component" value="Unassembled WGS sequence"/>
</dbReference>
<dbReference type="Gene3D" id="3.30.420.140">
    <property type="entry name" value="YqgF/RNase H-like domain"/>
    <property type="match status" value="1"/>
</dbReference>
<dbReference type="HAMAP" id="MF_00651">
    <property type="entry name" value="Nuclease_YqgF"/>
    <property type="match status" value="1"/>
</dbReference>
<comment type="similarity">
    <text evidence="5">Belongs to the YqgF HJR family.</text>
</comment>
<organism evidence="7 8">
    <name type="scientific">Candidatus Uhrbacteria bacterium CG10_big_fil_rev_8_21_14_0_10_48_11</name>
    <dbReference type="NCBI Taxonomy" id="1975037"/>
    <lineage>
        <taxon>Bacteria</taxon>
        <taxon>Candidatus Uhriibacteriota</taxon>
    </lineage>
</organism>
<dbReference type="EC" id="3.1.-.-" evidence="5"/>
<dbReference type="PANTHER" id="PTHR33317:SF4">
    <property type="entry name" value="POLYNUCLEOTIDYL TRANSFERASE, RIBONUCLEASE H-LIKE SUPERFAMILY PROTEIN"/>
    <property type="match status" value="1"/>
</dbReference>
<dbReference type="Pfam" id="PF03652">
    <property type="entry name" value="RuvX"/>
    <property type="match status" value="1"/>
</dbReference>
<keyword evidence="1 5" id="KW-0963">Cytoplasm</keyword>
<feature type="domain" description="YqgF/RNase H-like" evidence="6">
    <location>
        <begin position="1"/>
        <end position="104"/>
    </location>
</feature>
<dbReference type="CDD" id="cd16964">
    <property type="entry name" value="YqgF"/>
    <property type="match status" value="1"/>
</dbReference>
<evidence type="ECO:0000313" key="7">
    <source>
        <dbReference type="EMBL" id="PJE76007.1"/>
    </source>
</evidence>
<evidence type="ECO:0000259" key="6">
    <source>
        <dbReference type="SMART" id="SM00732"/>
    </source>
</evidence>
<reference evidence="7 8" key="1">
    <citation type="submission" date="2017-09" db="EMBL/GenBank/DDBJ databases">
        <title>Depth-based differentiation of microbial function through sediment-hosted aquifers and enrichment of novel symbionts in the deep terrestrial subsurface.</title>
        <authorList>
            <person name="Probst A.J."/>
            <person name="Ladd B."/>
            <person name="Jarett J.K."/>
            <person name="Geller-Mcgrath D.E."/>
            <person name="Sieber C.M."/>
            <person name="Emerson J.B."/>
            <person name="Anantharaman K."/>
            <person name="Thomas B.C."/>
            <person name="Malmstrom R."/>
            <person name="Stieglmeier M."/>
            <person name="Klingl A."/>
            <person name="Woyke T."/>
            <person name="Ryan C.M."/>
            <person name="Banfield J.F."/>
        </authorList>
    </citation>
    <scope>NUCLEOTIDE SEQUENCE [LARGE SCALE GENOMIC DNA]</scope>
    <source>
        <strain evidence="7">CG10_big_fil_rev_8_21_14_0_10_48_11</strain>
    </source>
</reference>
<comment type="subcellular location">
    <subcellularLocation>
        <location evidence="5">Cytoplasm</location>
    </subcellularLocation>
</comment>
<evidence type="ECO:0000256" key="4">
    <source>
        <dbReference type="ARBA" id="ARBA00022801"/>
    </source>
</evidence>
<dbReference type="GO" id="GO:0004518">
    <property type="term" value="F:nuclease activity"/>
    <property type="evidence" value="ECO:0007669"/>
    <property type="project" value="UniProtKB-KW"/>
</dbReference>
<protein>
    <recommendedName>
        <fullName evidence="5">Putative pre-16S rRNA nuclease</fullName>
        <ecNumber evidence="5">3.1.-.-</ecNumber>
    </recommendedName>
</protein>
<gene>
    <name evidence="7" type="ORF">COV04_01535</name>
</gene>
<dbReference type="GO" id="GO:0005829">
    <property type="term" value="C:cytosol"/>
    <property type="evidence" value="ECO:0007669"/>
    <property type="project" value="TreeGrafter"/>
</dbReference>
<evidence type="ECO:0000256" key="3">
    <source>
        <dbReference type="ARBA" id="ARBA00022722"/>
    </source>
</evidence>
<dbReference type="InterPro" id="IPR012337">
    <property type="entry name" value="RNaseH-like_sf"/>
</dbReference>
<dbReference type="PANTHER" id="PTHR33317">
    <property type="entry name" value="POLYNUCLEOTIDYL TRANSFERASE, RIBONUCLEASE H-LIKE SUPERFAMILY PROTEIN"/>
    <property type="match status" value="1"/>
</dbReference>
<comment type="function">
    <text evidence="5">Could be a nuclease involved in processing of the 5'-end of pre-16S rRNA.</text>
</comment>
<name>A0A2M8LEY0_9BACT</name>
<dbReference type="InterPro" id="IPR005227">
    <property type="entry name" value="YqgF"/>
</dbReference>
<keyword evidence="4 5" id="KW-0378">Hydrolase</keyword>
<comment type="caution">
    <text evidence="7">The sequence shown here is derived from an EMBL/GenBank/DDBJ whole genome shotgun (WGS) entry which is preliminary data.</text>
</comment>
<dbReference type="GO" id="GO:0000967">
    <property type="term" value="P:rRNA 5'-end processing"/>
    <property type="evidence" value="ECO:0007669"/>
    <property type="project" value="UniProtKB-UniRule"/>
</dbReference>
<dbReference type="AlphaFoldDB" id="A0A2M8LEY0"/>
<evidence type="ECO:0000256" key="5">
    <source>
        <dbReference type="HAMAP-Rule" id="MF_00651"/>
    </source>
</evidence>
<dbReference type="InterPro" id="IPR006641">
    <property type="entry name" value="YqgF/RNaseH-like_dom"/>
</dbReference>
<accession>A0A2M8LEY0</accession>
<keyword evidence="2 5" id="KW-0690">Ribosome biogenesis</keyword>
<evidence type="ECO:0000256" key="2">
    <source>
        <dbReference type="ARBA" id="ARBA00022517"/>
    </source>
</evidence>
<proteinExistence type="inferred from homology"/>
<evidence type="ECO:0000256" key="1">
    <source>
        <dbReference type="ARBA" id="ARBA00022490"/>
    </source>
</evidence>
<dbReference type="GO" id="GO:0016788">
    <property type="term" value="F:hydrolase activity, acting on ester bonds"/>
    <property type="evidence" value="ECO:0007669"/>
    <property type="project" value="UniProtKB-UniRule"/>
</dbReference>
<dbReference type="SUPFAM" id="SSF53098">
    <property type="entry name" value="Ribonuclease H-like"/>
    <property type="match status" value="1"/>
</dbReference>
<dbReference type="SMART" id="SM00732">
    <property type="entry name" value="YqgFc"/>
    <property type="match status" value="1"/>
</dbReference>
<sequence length="140" mass="15519">MTILGIDYGRVHVGLAVGHEEPRLALPRKTISGVSRASLLEMLATLAKEEAVDKVVVGLPRAQRPEQETGEGFRADVEAFCAVLEERVGLPVVQVDERFTSRAAAILRRDYPPADEHALAAMLIVDTYLDKRLYEQDNQH</sequence>